<dbReference type="HOGENOM" id="CLU_1122622_0_0_2"/>
<protein>
    <recommendedName>
        <fullName evidence="3">SWIM-type domain-containing protein</fullName>
    </recommendedName>
</protein>
<keyword evidence="1" id="KW-0614">Plasmid</keyword>
<evidence type="ECO:0000313" key="1">
    <source>
        <dbReference type="EMBL" id="AGB50792.1"/>
    </source>
</evidence>
<dbReference type="RefSeq" id="WP_015313924.1">
    <property type="nucleotide sequence ID" value="NC_019972.1"/>
</dbReference>
<dbReference type="KEGG" id="mhz:Metho_2662"/>
<accession>L0KZE7</accession>
<dbReference type="EMBL" id="CP003363">
    <property type="protein sequence ID" value="AGB50792.1"/>
    <property type="molecule type" value="Genomic_DNA"/>
</dbReference>
<evidence type="ECO:0008006" key="3">
    <source>
        <dbReference type="Google" id="ProtNLM"/>
    </source>
</evidence>
<gene>
    <name evidence="1" type="ordered locus">Metho_2662</name>
</gene>
<dbReference type="GeneID" id="14401624"/>
<proteinExistence type="predicted"/>
<sequence length="247" mass="27766">MSFKHTLAWNKYPDELDTSALRQAFDASGKTGTYSNRNTIKQANPSKSLLKAIYHLLPGSKSNILNITVDTKPDASTLQIIFFSSSSINTSYCTQYEYADYSHTAELIHKCPGFSGHNLCYHSVITIAIALLHFKPDSEFSKSFRELVTHINQHGTNLVSDNFLIEKIIRTHDELYFDIIGDIVPSTEDSLTLNNSEPSFFTGGQFIDIHNIKGTFTLPKITMSEDEFHTSIISLEEYILNSSSFFG</sequence>
<keyword evidence="2" id="KW-1185">Reference proteome</keyword>
<organism evidence="1 2">
    <name type="scientific">Methanomethylovorans hollandica (strain DSM 15978 / NBRC 107637 / DMS1)</name>
    <dbReference type="NCBI Taxonomy" id="867904"/>
    <lineage>
        <taxon>Archaea</taxon>
        <taxon>Methanobacteriati</taxon>
        <taxon>Methanobacteriota</taxon>
        <taxon>Stenosarchaea group</taxon>
        <taxon>Methanomicrobia</taxon>
        <taxon>Methanosarcinales</taxon>
        <taxon>Methanosarcinaceae</taxon>
        <taxon>Methanomethylovorans</taxon>
    </lineage>
</organism>
<evidence type="ECO:0000313" key="2">
    <source>
        <dbReference type="Proteomes" id="UP000010866"/>
    </source>
</evidence>
<dbReference type="AlphaFoldDB" id="L0KZE7"/>
<reference evidence="2" key="1">
    <citation type="submission" date="2012-02" db="EMBL/GenBank/DDBJ databases">
        <title>Complete sequence of plasmid of Methanomethylovorans hollandica DSM 15978.</title>
        <authorList>
            <person name="Lucas S."/>
            <person name="Copeland A."/>
            <person name="Lapidus A."/>
            <person name="Glavina del Rio T."/>
            <person name="Dalin E."/>
            <person name="Tice H."/>
            <person name="Bruce D."/>
            <person name="Goodwin L."/>
            <person name="Pitluck S."/>
            <person name="Peters L."/>
            <person name="Mikhailova N."/>
            <person name="Held B."/>
            <person name="Kyrpides N."/>
            <person name="Mavromatis K."/>
            <person name="Ivanova N."/>
            <person name="Brettin T."/>
            <person name="Detter J.C."/>
            <person name="Han C."/>
            <person name="Larimer F."/>
            <person name="Land M."/>
            <person name="Hauser L."/>
            <person name="Markowitz V."/>
            <person name="Cheng J.-F."/>
            <person name="Hugenholtz P."/>
            <person name="Woyke T."/>
            <person name="Wu D."/>
            <person name="Spring S."/>
            <person name="Schroeder M."/>
            <person name="Brambilla E."/>
            <person name="Klenk H.-P."/>
            <person name="Eisen J.A."/>
        </authorList>
    </citation>
    <scope>NUCLEOTIDE SEQUENCE [LARGE SCALE GENOMIC DNA]</scope>
    <source>
        <strain evidence="2">DSM 15978 / NBRC 107637 / DMS1</strain>
        <plasmid evidence="2">Plasmid pMETHO01</plasmid>
    </source>
</reference>
<dbReference type="Proteomes" id="UP000010866">
    <property type="component" value="Plasmid pMETHO01"/>
</dbReference>
<name>L0KZE7_METHD</name>
<geneLocation type="plasmid" evidence="1 2">
    <name>pMETHO01</name>
</geneLocation>